<keyword evidence="1" id="KW-0812">Transmembrane</keyword>
<keyword evidence="1" id="KW-1133">Transmembrane helix</keyword>
<sequence>MFGRWPTWKQRVEQSLGGRLWQHGTDFELMRRAMAFGMLGFVSMVPLLIVVAALDPVHHAGFEQWIVNGMGLDNPTAARAVHRLFSAPQQVISTTSVLSAVLLGVFGLSFAASVQSSYELIWTLPPGRWHKLWRQGVWLAAITAFLFAEVESEAVLRQGTAQVTARVLLTVLFGVLFFWWGQYLLLSSRIRWAALFPGAVATMVGLGGLRVFSSLVFSPLIVSSTKTNGPAGTLLIVQSWLIGVGFVVLGGPLAGHNFHVWRVHRRGRVAAAREEGGG</sequence>
<feature type="transmembrane region" description="Helical" evidence="1">
    <location>
        <begin position="33"/>
        <end position="54"/>
    </location>
</feature>
<proteinExistence type="predicted"/>
<feature type="transmembrane region" description="Helical" evidence="1">
    <location>
        <begin position="160"/>
        <end position="180"/>
    </location>
</feature>
<dbReference type="Proteomes" id="UP000253507">
    <property type="component" value="Unassembled WGS sequence"/>
</dbReference>
<accession>A0A367EGC3</accession>
<evidence type="ECO:0000313" key="2">
    <source>
        <dbReference type="EMBL" id="RCG16407.1"/>
    </source>
</evidence>
<evidence type="ECO:0000313" key="3">
    <source>
        <dbReference type="Proteomes" id="UP000253507"/>
    </source>
</evidence>
<gene>
    <name evidence="2" type="ORF">DQ392_19815</name>
</gene>
<dbReference type="EMBL" id="QOIM01000038">
    <property type="protein sequence ID" value="RCG16407.1"/>
    <property type="molecule type" value="Genomic_DNA"/>
</dbReference>
<feature type="transmembrane region" description="Helical" evidence="1">
    <location>
        <begin position="192"/>
        <end position="212"/>
    </location>
</feature>
<evidence type="ECO:0000256" key="1">
    <source>
        <dbReference type="SAM" id="Phobius"/>
    </source>
</evidence>
<dbReference type="OrthoDB" id="3853596at2"/>
<dbReference type="RefSeq" id="WP_114016994.1">
    <property type="nucleotide sequence ID" value="NZ_QOIM01000038.1"/>
</dbReference>
<feature type="transmembrane region" description="Helical" evidence="1">
    <location>
        <begin position="232"/>
        <end position="255"/>
    </location>
</feature>
<dbReference type="AlphaFoldDB" id="A0A367EGC3"/>
<reference evidence="2 3" key="1">
    <citation type="submission" date="2018-06" db="EMBL/GenBank/DDBJ databases">
        <title>Streptomyces reniochalinae sp. nov. and Streptomyces diacarnus sp. nov. from marine sponges.</title>
        <authorList>
            <person name="Li L."/>
        </authorList>
    </citation>
    <scope>NUCLEOTIDE SEQUENCE [LARGE SCALE GENOMIC DNA]</scope>
    <source>
        <strain evidence="2 3">LHW50302</strain>
    </source>
</reference>
<protein>
    <submittedName>
        <fullName evidence="2">Ribonuclease BN</fullName>
    </submittedName>
</protein>
<feature type="transmembrane region" description="Helical" evidence="1">
    <location>
        <begin position="91"/>
        <end position="111"/>
    </location>
</feature>
<comment type="caution">
    <text evidence="2">The sequence shown here is derived from an EMBL/GenBank/DDBJ whole genome shotgun (WGS) entry which is preliminary data.</text>
</comment>
<organism evidence="2 3">
    <name type="scientific">Streptomyces reniochalinae</name>
    <dbReference type="NCBI Taxonomy" id="2250578"/>
    <lineage>
        <taxon>Bacteria</taxon>
        <taxon>Bacillati</taxon>
        <taxon>Actinomycetota</taxon>
        <taxon>Actinomycetes</taxon>
        <taxon>Kitasatosporales</taxon>
        <taxon>Streptomycetaceae</taxon>
        <taxon>Streptomyces</taxon>
    </lineage>
</organism>
<name>A0A367EGC3_9ACTN</name>
<keyword evidence="3" id="KW-1185">Reference proteome</keyword>
<feature type="transmembrane region" description="Helical" evidence="1">
    <location>
        <begin position="132"/>
        <end position="148"/>
    </location>
</feature>
<keyword evidence="1" id="KW-0472">Membrane</keyword>